<evidence type="ECO:0000313" key="5">
    <source>
        <dbReference type="Proteomes" id="UP001050975"/>
    </source>
</evidence>
<dbReference type="InterPro" id="IPR038673">
    <property type="entry name" value="OprB_sf"/>
</dbReference>
<dbReference type="Pfam" id="PF00395">
    <property type="entry name" value="SLH"/>
    <property type="match status" value="1"/>
</dbReference>
<sequence length="528" mass="57827">MVEGELNRLLNLGQSLILGSYLSLIYIENSFAIHLPFAQTTQPQTPIFPTNPNQQNKPRERITPVWQLTDVQPTDWAYQALRSLVETYGVIEGYPDGTWRGNRPISRYEFAAALYAAMEYLRPVTKEEIEAINRLQAEFATELAEIKGKFERIENRQGTAEPFSLSTKLTGQVLFAVSSVGDTERADGSGERTDNNLTFGQRTRLTFDTSFTGKDRLRTRIQASNISRLDRATETSMARLSFQGDSGNQFEINRLNYRFPLGKKATILLEAVGGGLNDIADTLNPLFGSSSEGAISRFATRNPIYRQGGGSGVGVTYEFNDVVSLSLGYLAEEANDPGIGIGGGAYGAIAQLTLEPNDSAAIGLTYVRSYNNINTGTGSDRAKDPFDDESEAISADSLGVQSSIEFTPNLTLSGWVGFTRATATDLPDNPQANILNWALTLAAKDLIKEGSLVGLMIGVPPKVLSNDFAVDGSDYEDPDTSLQLEAFYRYPVMDNIAVTLGFLVVTNPEHNRDNDTIYLGTIRTTFSF</sequence>
<evidence type="ECO:0000259" key="3">
    <source>
        <dbReference type="PROSITE" id="PS51272"/>
    </source>
</evidence>
<dbReference type="PANTHER" id="PTHR43308">
    <property type="entry name" value="OUTER MEMBRANE PROTEIN ALPHA-RELATED"/>
    <property type="match status" value="1"/>
</dbReference>
<evidence type="ECO:0000256" key="2">
    <source>
        <dbReference type="RuleBase" id="RU363072"/>
    </source>
</evidence>
<dbReference type="InterPro" id="IPR001119">
    <property type="entry name" value="SLH_dom"/>
</dbReference>
<dbReference type="Proteomes" id="UP001050975">
    <property type="component" value="Unassembled WGS sequence"/>
</dbReference>
<dbReference type="InterPro" id="IPR051465">
    <property type="entry name" value="Cell_Envelope_Struct_Comp"/>
</dbReference>
<gene>
    <name evidence="4" type="ORF">MiSe_39630</name>
</gene>
<dbReference type="NCBIfam" id="NF033921">
    <property type="entry name" value="por_somb"/>
    <property type="match status" value="1"/>
</dbReference>
<evidence type="ECO:0000313" key="4">
    <source>
        <dbReference type="EMBL" id="GET39199.1"/>
    </source>
</evidence>
<protein>
    <recommendedName>
        <fullName evidence="3">SLH domain-containing protein</fullName>
    </recommendedName>
</protein>
<accession>A0AAV3XAE6</accession>
<dbReference type="PROSITE" id="PS51272">
    <property type="entry name" value="SLH"/>
    <property type="match status" value="1"/>
</dbReference>
<comment type="similarity">
    <text evidence="1 2">Belongs to the OprB family.</text>
</comment>
<name>A0AAV3XAE6_9CYAN</name>
<dbReference type="InterPro" id="IPR047684">
    <property type="entry name" value="Por_som-like"/>
</dbReference>
<dbReference type="Pfam" id="PF04966">
    <property type="entry name" value="OprB"/>
    <property type="match status" value="1"/>
</dbReference>
<dbReference type="GO" id="GO:0008643">
    <property type="term" value="P:carbohydrate transport"/>
    <property type="evidence" value="ECO:0007669"/>
    <property type="project" value="InterPro"/>
</dbReference>
<reference evidence="4" key="1">
    <citation type="submission" date="2019-10" db="EMBL/GenBank/DDBJ databases">
        <title>Draft genome sequece of Microseira wollei NIES-4236.</title>
        <authorList>
            <person name="Yamaguchi H."/>
            <person name="Suzuki S."/>
            <person name="Kawachi M."/>
        </authorList>
    </citation>
    <scope>NUCLEOTIDE SEQUENCE</scope>
    <source>
        <strain evidence="4">NIES-4236</strain>
    </source>
</reference>
<dbReference type="GO" id="GO:0015288">
    <property type="term" value="F:porin activity"/>
    <property type="evidence" value="ECO:0007669"/>
    <property type="project" value="InterPro"/>
</dbReference>
<dbReference type="SUPFAM" id="SSF56935">
    <property type="entry name" value="Porins"/>
    <property type="match status" value="1"/>
</dbReference>
<organism evidence="4 5">
    <name type="scientific">Microseira wollei NIES-4236</name>
    <dbReference type="NCBI Taxonomy" id="2530354"/>
    <lineage>
        <taxon>Bacteria</taxon>
        <taxon>Bacillati</taxon>
        <taxon>Cyanobacteriota</taxon>
        <taxon>Cyanophyceae</taxon>
        <taxon>Oscillatoriophycideae</taxon>
        <taxon>Aerosakkonematales</taxon>
        <taxon>Aerosakkonemataceae</taxon>
        <taxon>Microseira</taxon>
    </lineage>
</organism>
<proteinExistence type="inferred from homology"/>
<feature type="domain" description="SLH" evidence="3">
    <location>
        <begin position="64"/>
        <end position="128"/>
    </location>
</feature>
<comment type="caution">
    <text evidence="4">The sequence shown here is derived from an EMBL/GenBank/DDBJ whole genome shotgun (WGS) entry which is preliminary data.</text>
</comment>
<dbReference type="PANTHER" id="PTHR43308:SF1">
    <property type="entry name" value="OUTER MEMBRANE PROTEIN ALPHA"/>
    <property type="match status" value="1"/>
</dbReference>
<dbReference type="RefSeq" id="WP_226584289.1">
    <property type="nucleotide sequence ID" value="NZ_BLAY01000060.1"/>
</dbReference>
<keyword evidence="5" id="KW-1185">Reference proteome</keyword>
<dbReference type="InterPro" id="IPR007049">
    <property type="entry name" value="Carb-sel_porin_OprB"/>
</dbReference>
<evidence type="ECO:0000256" key="1">
    <source>
        <dbReference type="ARBA" id="ARBA00008769"/>
    </source>
</evidence>
<dbReference type="GO" id="GO:0016020">
    <property type="term" value="C:membrane"/>
    <property type="evidence" value="ECO:0007669"/>
    <property type="project" value="InterPro"/>
</dbReference>
<dbReference type="Gene3D" id="2.40.160.180">
    <property type="entry name" value="Carbohydrate-selective porin OprB"/>
    <property type="match status" value="1"/>
</dbReference>
<dbReference type="EMBL" id="BLAY01000060">
    <property type="protein sequence ID" value="GET39199.1"/>
    <property type="molecule type" value="Genomic_DNA"/>
</dbReference>
<dbReference type="AlphaFoldDB" id="A0AAV3XAE6"/>